<organism evidence="1 2">
    <name type="scientific">Paenibacillus etheri</name>
    <dbReference type="NCBI Taxonomy" id="1306852"/>
    <lineage>
        <taxon>Bacteria</taxon>
        <taxon>Bacillati</taxon>
        <taxon>Bacillota</taxon>
        <taxon>Bacilli</taxon>
        <taxon>Bacillales</taxon>
        <taxon>Paenibacillaceae</taxon>
        <taxon>Paenibacillus</taxon>
    </lineage>
</organism>
<dbReference type="Proteomes" id="UP000054709">
    <property type="component" value="Unassembled WGS sequence"/>
</dbReference>
<protein>
    <submittedName>
        <fullName evidence="1">Uncharacterized protein</fullName>
    </submittedName>
</protein>
<dbReference type="EMBL" id="LCZJ02000033">
    <property type="protein sequence ID" value="KTD84723.1"/>
    <property type="molecule type" value="Genomic_DNA"/>
</dbReference>
<sequence>MTGEQTPSGEKVHVVFKTDLDIGFTDLAANVVDEYMTKFIMKALSLSERMHGKNGQSKFIWTVGSWLIEEYLQSAPEEQRVHRHSVRSHLIGNYFA</sequence>
<evidence type="ECO:0000313" key="1">
    <source>
        <dbReference type="EMBL" id="KTD84723.1"/>
    </source>
</evidence>
<gene>
    <name evidence="1" type="ORF">UQ64_24060</name>
</gene>
<dbReference type="AlphaFoldDB" id="A0A0W1ATZ8"/>
<reference evidence="1 2" key="1">
    <citation type="journal article" date="2015" name="Int. Biodeterior. Biodegradation">
        <title>Physiological and genetic screening methods for the isolation of methyl tert-butyl ether-degrading bacteria for bioremediation purposes.</title>
        <authorList>
            <person name="Guisado I.M."/>
            <person name="Purswani J."/>
            <person name="Gonzalez Lopez J."/>
            <person name="Pozo C."/>
        </authorList>
    </citation>
    <scope>NUCLEOTIDE SEQUENCE [LARGE SCALE GENOMIC DNA]</scope>
    <source>
        <strain evidence="1 2">SH7</strain>
    </source>
</reference>
<keyword evidence="2" id="KW-1185">Reference proteome</keyword>
<evidence type="ECO:0000313" key="2">
    <source>
        <dbReference type="Proteomes" id="UP000054709"/>
    </source>
</evidence>
<accession>A0A0W1ATZ8</accession>
<proteinExistence type="predicted"/>
<comment type="caution">
    <text evidence="1">The sequence shown here is derived from an EMBL/GenBank/DDBJ whole genome shotgun (WGS) entry which is preliminary data.</text>
</comment>
<name>A0A0W1ATZ8_9BACL</name>